<evidence type="ECO:0000313" key="7">
    <source>
        <dbReference type="Proteomes" id="UP001500101"/>
    </source>
</evidence>
<dbReference type="InterPro" id="IPR008969">
    <property type="entry name" value="CarboxyPept-like_regulatory"/>
</dbReference>
<evidence type="ECO:0000256" key="1">
    <source>
        <dbReference type="ARBA" id="ARBA00004442"/>
    </source>
</evidence>
<sequence>MGRIIALMIVLLTGLISQSFAGNQDADVKGKVVNQQNQPVASASVYLMASTSKVLLKTAVTDENGEYSILKAPKGSYFIQVSSVGFNTANSAVFELGDKTVEVPTIQLTTASQAIEAVTVRGQVPMVQSKDGKLILNVENSSVAAGNNALEVIKRAPGVSVDKDDNLQLMGQQGVNVTIDGRQTFMTGEQLATFLKSTDGAQIKSVEVSTTRSAKDDAEGAVGTINIVMKKNNLEGFNGTFLASAGMGKHFRGNSSLSLNYKKNNTTVFGSYAYTDNKRQIDLLLDRDIRNANQVTRFDQDAYLVEREKSHNYKVGVEQKTSLKNTMLLQFTGNNSVEDSENKSLTNIMLSANMVDSILNSSSVSHAPFNRYSTNFNNEYKLDTLGSKLVFDADWSMFKTANDNHYIYRTERPDGTLHYPEQQERSAMPTDIDIYVAKLDWLKQMKKGKFESGVKYSYVNSDNNLQFDSLNRAGNWVDISNRSNLFIYTEQIAAAYLDYSTSIGKWGLKAGLRGEYTISEGNSVTKDKVVNRDYFDYFPSANVSYNASPNHIFNLGYAKKVTRPNYRYLNPFRYYIDKLTFQEGNPYIKPQYTHGMTLTYTYRQMFNFTLGTDLTNDAMVESMGQDSITNETWITRDNLAKTSTSYININAPFRIGKFWTMNNNITGIYMHFKGPIAGHYADLGSFFVQGSSMHNFKISPSFSAEMTINGNTPFLYNVYKIQARVNLDAGMNYTFKDQRSSLKLAVTDVFRSSRTKITTDYNEFQSTISQYNDNQTVRLTYTYKFGNLKQQFRKRDTNTEETNRAN</sequence>
<dbReference type="Gene3D" id="2.60.40.1120">
    <property type="entry name" value="Carboxypeptidase-like, regulatory domain"/>
    <property type="match status" value="1"/>
</dbReference>
<evidence type="ECO:0000256" key="3">
    <source>
        <dbReference type="ARBA" id="ARBA00023237"/>
    </source>
</evidence>
<evidence type="ECO:0000256" key="4">
    <source>
        <dbReference type="SAM" id="SignalP"/>
    </source>
</evidence>
<dbReference type="RefSeq" id="WP_344675429.1">
    <property type="nucleotide sequence ID" value="NZ_BAAAZI010000011.1"/>
</dbReference>
<dbReference type="EMBL" id="BAAAZI010000011">
    <property type="protein sequence ID" value="GAA4144850.1"/>
    <property type="molecule type" value="Genomic_DNA"/>
</dbReference>
<comment type="caution">
    <text evidence="6">The sequence shown here is derived from an EMBL/GenBank/DDBJ whole genome shotgun (WGS) entry which is preliminary data.</text>
</comment>
<dbReference type="InterPro" id="IPR036942">
    <property type="entry name" value="Beta-barrel_TonB_sf"/>
</dbReference>
<keyword evidence="2" id="KW-0472">Membrane</keyword>
<dbReference type="Pfam" id="PF13620">
    <property type="entry name" value="CarboxypepD_reg"/>
    <property type="match status" value="1"/>
</dbReference>
<feature type="domain" description="Outer membrane protein beta-barrel" evidence="5">
    <location>
        <begin position="381"/>
        <end position="783"/>
    </location>
</feature>
<dbReference type="PANTHER" id="PTHR40980:SF4">
    <property type="entry name" value="TONB-DEPENDENT RECEPTOR-LIKE BETA-BARREL DOMAIN-CONTAINING PROTEIN"/>
    <property type="match status" value="1"/>
</dbReference>
<proteinExistence type="predicted"/>
<protein>
    <submittedName>
        <fullName evidence="6">Outer membrane beta-barrel family protein</fullName>
    </submittedName>
</protein>
<dbReference type="SUPFAM" id="SSF56935">
    <property type="entry name" value="Porins"/>
    <property type="match status" value="1"/>
</dbReference>
<organism evidence="6 7">
    <name type="scientific">Sphingobacterium kyonggiense</name>
    <dbReference type="NCBI Taxonomy" id="714075"/>
    <lineage>
        <taxon>Bacteria</taxon>
        <taxon>Pseudomonadati</taxon>
        <taxon>Bacteroidota</taxon>
        <taxon>Sphingobacteriia</taxon>
        <taxon>Sphingobacteriales</taxon>
        <taxon>Sphingobacteriaceae</taxon>
        <taxon>Sphingobacterium</taxon>
    </lineage>
</organism>
<dbReference type="Gene3D" id="2.40.170.20">
    <property type="entry name" value="TonB-dependent receptor, beta-barrel domain"/>
    <property type="match status" value="1"/>
</dbReference>
<dbReference type="InterPro" id="IPR041700">
    <property type="entry name" value="OMP_b-brl_3"/>
</dbReference>
<keyword evidence="7" id="KW-1185">Reference proteome</keyword>
<comment type="subcellular location">
    <subcellularLocation>
        <location evidence="1">Cell outer membrane</location>
    </subcellularLocation>
</comment>
<evidence type="ECO:0000256" key="2">
    <source>
        <dbReference type="ARBA" id="ARBA00023136"/>
    </source>
</evidence>
<dbReference type="Pfam" id="PF14905">
    <property type="entry name" value="OMP_b-brl_3"/>
    <property type="match status" value="1"/>
</dbReference>
<evidence type="ECO:0000313" key="6">
    <source>
        <dbReference type="EMBL" id="GAA4144850.1"/>
    </source>
</evidence>
<keyword evidence="4" id="KW-0732">Signal</keyword>
<dbReference type="SUPFAM" id="SSF49464">
    <property type="entry name" value="Carboxypeptidase regulatory domain-like"/>
    <property type="match status" value="1"/>
</dbReference>
<dbReference type="Proteomes" id="UP001500101">
    <property type="component" value="Unassembled WGS sequence"/>
</dbReference>
<name>A0ABP7Z0W2_9SPHI</name>
<keyword evidence="3" id="KW-0998">Cell outer membrane</keyword>
<dbReference type="PANTHER" id="PTHR40980">
    <property type="entry name" value="PLUG DOMAIN-CONTAINING PROTEIN"/>
    <property type="match status" value="1"/>
</dbReference>
<accession>A0ABP7Z0W2</accession>
<evidence type="ECO:0000259" key="5">
    <source>
        <dbReference type="Pfam" id="PF14905"/>
    </source>
</evidence>
<gene>
    <name evidence="6" type="ORF">GCM10022216_28270</name>
</gene>
<feature type="chain" id="PRO_5046264941" evidence="4">
    <location>
        <begin position="22"/>
        <end position="806"/>
    </location>
</feature>
<feature type="signal peptide" evidence="4">
    <location>
        <begin position="1"/>
        <end position="21"/>
    </location>
</feature>
<reference evidence="7" key="1">
    <citation type="journal article" date="2019" name="Int. J. Syst. Evol. Microbiol.">
        <title>The Global Catalogue of Microorganisms (GCM) 10K type strain sequencing project: providing services to taxonomists for standard genome sequencing and annotation.</title>
        <authorList>
            <consortium name="The Broad Institute Genomics Platform"/>
            <consortium name="The Broad Institute Genome Sequencing Center for Infectious Disease"/>
            <person name="Wu L."/>
            <person name="Ma J."/>
        </authorList>
    </citation>
    <scope>NUCLEOTIDE SEQUENCE [LARGE SCALE GENOMIC DNA]</scope>
    <source>
        <strain evidence="7">JCM 16704</strain>
    </source>
</reference>